<dbReference type="Proteomes" id="UP001642484">
    <property type="component" value="Unassembled WGS sequence"/>
</dbReference>
<dbReference type="EMBL" id="CAXAMN010028817">
    <property type="protein sequence ID" value="CAK9117820.1"/>
    <property type="molecule type" value="Genomic_DNA"/>
</dbReference>
<sequence>MNFNEVVGVDLIQLSVPEVGDYVLLNAWVSHYGPPVLVIADQGREFVGSPFTDGLGQQGVPIHFIDARAPWQNGRTEKAGRIFKTRFGTVVEEDARRHVWTRIVVFVWHPRLVLEWKWASGLALGREDWEGTVGVPPRVALCLTKGSGLDTLDAVGQVEIRYVKLPRCRKSRVVFQPRGEGFHAGGMKVVSLDLEHVRSSARFFWALRQGLMRLMN</sequence>
<dbReference type="Gene3D" id="3.30.420.10">
    <property type="entry name" value="Ribonuclease H-like superfamily/Ribonuclease H"/>
    <property type="match status" value="1"/>
</dbReference>
<evidence type="ECO:0000259" key="1">
    <source>
        <dbReference type="PROSITE" id="PS50994"/>
    </source>
</evidence>
<keyword evidence="3" id="KW-1185">Reference proteome</keyword>
<proteinExistence type="predicted"/>
<gene>
    <name evidence="2" type="ORF">CCMP2556_LOCUS55063</name>
</gene>
<evidence type="ECO:0000313" key="2">
    <source>
        <dbReference type="EMBL" id="CAK9117820.1"/>
    </source>
</evidence>
<evidence type="ECO:0000313" key="3">
    <source>
        <dbReference type="Proteomes" id="UP001642484"/>
    </source>
</evidence>
<dbReference type="SUPFAM" id="SSF53098">
    <property type="entry name" value="Ribonuclease H-like"/>
    <property type="match status" value="1"/>
</dbReference>
<dbReference type="InterPro" id="IPR012337">
    <property type="entry name" value="RNaseH-like_sf"/>
</dbReference>
<dbReference type="InterPro" id="IPR036397">
    <property type="entry name" value="RNaseH_sf"/>
</dbReference>
<comment type="caution">
    <text evidence="2">The sequence shown here is derived from an EMBL/GenBank/DDBJ whole genome shotgun (WGS) entry which is preliminary data.</text>
</comment>
<dbReference type="PROSITE" id="PS50994">
    <property type="entry name" value="INTEGRASE"/>
    <property type="match status" value="1"/>
</dbReference>
<name>A0ABP0SZE3_9DINO</name>
<organism evidence="2 3">
    <name type="scientific">Durusdinium trenchii</name>
    <dbReference type="NCBI Taxonomy" id="1381693"/>
    <lineage>
        <taxon>Eukaryota</taxon>
        <taxon>Sar</taxon>
        <taxon>Alveolata</taxon>
        <taxon>Dinophyceae</taxon>
        <taxon>Suessiales</taxon>
        <taxon>Symbiodiniaceae</taxon>
        <taxon>Durusdinium</taxon>
    </lineage>
</organism>
<accession>A0ABP0SZE3</accession>
<reference evidence="2 3" key="1">
    <citation type="submission" date="2024-02" db="EMBL/GenBank/DDBJ databases">
        <authorList>
            <person name="Chen Y."/>
            <person name="Shah S."/>
            <person name="Dougan E. K."/>
            <person name="Thang M."/>
            <person name="Chan C."/>
        </authorList>
    </citation>
    <scope>NUCLEOTIDE SEQUENCE [LARGE SCALE GENOMIC DNA]</scope>
</reference>
<dbReference type="InterPro" id="IPR001584">
    <property type="entry name" value="Integrase_cat-core"/>
</dbReference>
<feature type="domain" description="Integrase catalytic" evidence="1">
    <location>
        <begin position="1"/>
        <end position="87"/>
    </location>
</feature>
<protein>
    <recommendedName>
        <fullName evidence="1">Integrase catalytic domain-containing protein</fullName>
    </recommendedName>
</protein>